<evidence type="ECO:0000313" key="2">
    <source>
        <dbReference type="Proteomes" id="UP000234681"/>
    </source>
</evidence>
<protein>
    <submittedName>
        <fullName evidence="1">RCG63650</fullName>
    </submittedName>
</protein>
<accession>A6J282</accession>
<gene>
    <name evidence="1" type="ORF">rCG_63650</name>
</gene>
<dbReference type="Proteomes" id="UP000234681">
    <property type="component" value="Chromosome 12"/>
</dbReference>
<organism evidence="1 2">
    <name type="scientific">Rattus norvegicus</name>
    <name type="common">Rat</name>
    <dbReference type="NCBI Taxonomy" id="10116"/>
    <lineage>
        <taxon>Eukaryota</taxon>
        <taxon>Metazoa</taxon>
        <taxon>Chordata</taxon>
        <taxon>Craniata</taxon>
        <taxon>Vertebrata</taxon>
        <taxon>Euteleostomi</taxon>
        <taxon>Mammalia</taxon>
        <taxon>Eutheria</taxon>
        <taxon>Euarchontoglires</taxon>
        <taxon>Glires</taxon>
        <taxon>Rodentia</taxon>
        <taxon>Myomorpha</taxon>
        <taxon>Muroidea</taxon>
        <taxon>Muridae</taxon>
        <taxon>Murinae</taxon>
        <taxon>Rattus</taxon>
    </lineage>
</organism>
<dbReference type="EMBL" id="CH473973">
    <property type="protein sequence ID" value="EDM14021.1"/>
    <property type="molecule type" value="Genomic_DNA"/>
</dbReference>
<name>A6J282_RAT</name>
<proteinExistence type="predicted"/>
<evidence type="ECO:0000313" key="1">
    <source>
        <dbReference type="EMBL" id="EDM14021.1"/>
    </source>
</evidence>
<sequence>MIVLLIQSTGRLIFLSSRDQRSRIQPRSLRCCSPQCDNQLCTLNVSGTGWGGGKQEPGEGKLLPQGYRLERLCQVSRPWGLKLISFIGVPHVCKRVLASISCSSDIIATAYLSF</sequence>
<reference evidence="1 2" key="1">
    <citation type="submission" date="2005-07" db="EMBL/GenBank/DDBJ databases">
        <authorList>
            <person name="Mural R.J."/>
            <person name="Li P.W."/>
            <person name="Adams M.D."/>
            <person name="Amanatides P.G."/>
            <person name="Baden-Tillson H."/>
            <person name="Barnstead M."/>
            <person name="Chin S.H."/>
            <person name="Dew I."/>
            <person name="Evans C.A."/>
            <person name="Ferriera S."/>
            <person name="Flanigan M."/>
            <person name="Fosler C."/>
            <person name="Glodek A."/>
            <person name="Gu Z."/>
            <person name="Holt R.A."/>
            <person name="Jennings D."/>
            <person name="Kraft C.L."/>
            <person name="Lu F."/>
            <person name="Nguyen T."/>
            <person name="Nusskern D.R."/>
            <person name="Pfannkoch C.M."/>
            <person name="Sitter C."/>
            <person name="Sutton G.G."/>
            <person name="Venter J.C."/>
            <person name="Wang Z."/>
            <person name="Woodage T."/>
            <person name="Zheng X.H."/>
            <person name="Zhong F."/>
        </authorList>
    </citation>
    <scope>NUCLEOTIDE SEQUENCE [LARGE SCALE GENOMIC DNA]</scope>
    <source>
        <strain>BN</strain>
        <strain evidence="2">Sprague-Dawley</strain>
    </source>
</reference>
<dbReference type="AlphaFoldDB" id="A6J282"/>